<dbReference type="Pfam" id="PF13604">
    <property type="entry name" value="AAA_30"/>
    <property type="match status" value="1"/>
</dbReference>
<evidence type="ECO:0000256" key="3">
    <source>
        <dbReference type="ARBA" id="ARBA00022840"/>
    </source>
</evidence>
<dbReference type="PANTHER" id="PTHR43788">
    <property type="entry name" value="DNA2/NAM7 HELICASE FAMILY MEMBER"/>
    <property type="match status" value="1"/>
</dbReference>
<dbReference type="InterPro" id="IPR045951">
    <property type="entry name" value="DUF6371"/>
</dbReference>
<dbReference type="GO" id="GO:0005524">
    <property type="term" value="F:ATP binding"/>
    <property type="evidence" value="ECO:0007669"/>
    <property type="project" value="UniProtKB-KW"/>
</dbReference>
<feature type="coiled-coil region" evidence="5">
    <location>
        <begin position="902"/>
        <end position="929"/>
    </location>
</feature>
<accession>A0A2P1P9N4</accession>
<evidence type="ECO:0000313" key="8">
    <source>
        <dbReference type="Proteomes" id="UP000241762"/>
    </source>
</evidence>
<dbReference type="Pfam" id="PF03389">
    <property type="entry name" value="MobA_MobL"/>
    <property type="match status" value="1"/>
</dbReference>
<evidence type="ECO:0000256" key="5">
    <source>
        <dbReference type="SAM" id="Coils"/>
    </source>
</evidence>
<keyword evidence="3" id="KW-0067">ATP-binding</keyword>
<name>A0A2P1P9N4_9RICK</name>
<evidence type="ECO:0000256" key="1">
    <source>
        <dbReference type="ARBA" id="ARBA00010873"/>
    </source>
</evidence>
<dbReference type="CDD" id="cd01029">
    <property type="entry name" value="TOPRIM_primases"/>
    <property type="match status" value="1"/>
</dbReference>
<dbReference type="Gene3D" id="3.40.1360.10">
    <property type="match status" value="1"/>
</dbReference>
<dbReference type="GO" id="GO:0003678">
    <property type="term" value="F:DNA helicase activity"/>
    <property type="evidence" value="ECO:0007669"/>
    <property type="project" value="UniProtKB-ARBA"/>
</dbReference>
<dbReference type="InterPro" id="IPR027417">
    <property type="entry name" value="P-loop_NTPase"/>
</dbReference>
<feature type="domain" description="AAA+ ATPase" evidence="6">
    <location>
        <begin position="372"/>
        <end position="508"/>
    </location>
</feature>
<dbReference type="Proteomes" id="UP000241762">
    <property type="component" value="Chromosome"/>
</dbReference>
<dbReference type="SUPFAM" id="SSF52540">
    <property type="entry name" value="P-loop containing nucleoside triphosphate hydrolases"/>
    <property type="match status" value="2"/>
</dbReference>
<dbReference type="Gene3D" id="3.40.50.300">
    <property type="entry name" value="P-loop containing nucleotide triphosphate hydrolases"/>
    <property type="match status" value="2"/>
</dbReference>
<evidence type="ECO:0000256" key="2">
    <source>
        <dbReference type="ARBA" id="ARBA00022741"/>
    </source>
</evidence>
<keyword evidence="2" id="KW-0547">Nucleotide-binding</keyword>
<gene>
    <name evidence="7" type="ORF">phytr_10270</name>
</gene>
<dbReference type="OrthoDB" id="1826980at2"/>
<reference evidence="7 8" key="1">
    <citation type="submission" date="2018-03" db="EMBL/GenBank/DDBJ databases">
        <title>A gene transfer event suggests a long-term partnership between eustigmatophyte algae and a novel lineage of endosymbiotic bacteria.</title>
        <authorList>
            <person name="Yurchenko T."/>
            <person name="Sevcikova T."/>
            <person name="Pribyl P."/>
            <person name="El Karkouri K."/>
            <person name="Klimes V."/>
            <person name="Amaral R."/>
            <person name="Zbrankova V."/>
            <person name="Kim E."/>
            <person name="Raoult D."/>
            <person name="Santos L.M.A."/>
            <person name="Elias M."/>
        </authorList>
    </citation>
    <scope>NUCLEOTIDE SEQUENCE [LARGE SCALE GENOMIC DNA]</scope>
    <source>
        <strain evidence="7">CCALA 838</strain>
    </source>
</reference>
<dbReference type="Gene3D" id="3.30.930.30">
    <property type="match status" value="1"/>
</dbReference>
<dbReference type="KEGG" id="ptc:phytr_10270"/>
<dbReference type="InterPro" id="IPR034154">
    <property type="entry name" value="TOPRIM_DnaG/twinkle"/>
</dbReference>
<dbReference type="PANTHER" id="PTHR43788:SF6">
    <property type="entry name" value="DNA HELICASE B"/>
    <property type="match status" value="1"/>
</dbReference>
<keyword evidence="4" id="KW-0184">Conjugation</keyword>
<sequence>MAIYHFSTNPIQRSKGESAVGAAAYRAGVKLVQKIVDPATGAVREKIHNYENKKGVVHKEILVPEGFVKAEWLKDRQELWQRTEDSEIRKDAQLGRQIVIALPKELSEEENIELAVNFAKEVLAKDGMVVDVAVHYDNPDNPHAHLLMTMRDLEFDKEGEVVFGGKNRDWNSKQKIFEWRKAWEKCLNKELSIKGFDMEVSAASFKDRGIDLVATKHEGKIRHIARVMRVQAYNEQVRLANLEVIRENPEMLIDMLQSRKGVFNRDDIVKGFKGVLFESCGGRLTISEEEELVRGVEGIMNSEKLVRVSDRGFGGKAMYAGKRQVEKEAELVRAANELKSRYGHMIAVPEGGKIDEGLSVQQEFVVKGVLESSDLAIVQGLPGAGKSTIAKTIAKEYEKLGYRVLGTAVTAAACKNLHEITDMQVQTIAHMKTRWDWLEKDGKAIDFGSRDVLIIDEMSMVSLSDMGYLLSKAAEKGAKVIALGDVNQFAAIKEHGAASKLIEIADVFELNQVKRMKNPQHSKAAEMMADKKIEEAIEVLSQQGVFKLSSSRVVARENLVLDYVSKYAELVEDGEGKYLGLNKKMVILAHTNKEVNALNKMIRSELKSLEVLDAQDKQVKVGSRRMSFAVGEQVVFGKNDKDLGVINGDVGVINGIKEFDEYSGGRYADVKVKLSTGKLVTINTKEYKDISYGYAITAYKGQGGTYEYVYVVHEKGLRYEAFNVMITRHEKGLIVYVNEEDLKIKSVLQDAKFVELVKKLASTLSLDSTSGLVIDHDFESVEAKNIQHYLGIKAEVKEEVELFNKWKKTQIAEKGFVPKSSAYDNMDSFTHKVALRKAAASMILADFDKHNRLLKVAGVSKGLLEVHAGNKEKNLDVKHFRLVSSNWKESALDLTQKWLEHQDDLIDKLAAKETELHSLQVEHEAEELKLRYLNHYISSHMSYLQRVYKDAYHKIHDQWDELQKKYGAKRLVQMVNKNPQLLGEFRGKFGWYGSDEERKEAKRLAVNIGDSMRLASDNQDSCIAHNDLMDKKGLGTKIEKLSLEVSNMEKLLASKKDYKFMNSLKISPEILERKADLGKWQSLLLGSGIVDDNALSGLVEEVKFKQANTLYKNIWRYKSVQNGLNDLVLRIADWYSKESLEYPSTHLFFEYKRELKDLWVDITSKEGWQGVVKARGLFEGCLKGDLTEERDRIVNRLSKGVSKENIARLADIYLNERVKICEKFIEHKSSYFNLKKELNDKEQQIKILQGKKQGELGNLNNIYQEGANEILSEFKKLQKVEGDKAIDMVNHDPEVLGTYRGFGIGKIIRTMDRVRAHELSQGVASSISSIFKLESEIEALKTEISKGGYQAKIKDLDHKAFVMQIHDLSTKTLQNLQKLKNKQIDRDSLETLECIARQKIADKDRLLGIENRFEIKQEVLKFDDVVKQLRSSDYERLFRQYAGNIVDGKENIRVHGSSISYGSLNMNLDNGLWIRFSTGESGNIFHFVQKGAGVDKVHSLQIVADQVGCAGLNATFIKKAELHPVEPEVKQEQRLVPITFNEELTKEAFEERFGYLCSANKLEALHRYCDDQGNILGYAARLIDRQSGKKQVLPVAYLYDQEENKAKVALKAFTDQKLVYGLEKLRDNKTVLIVEGEKTADIAQTLFPEMNVISWIGGSNSAYKVDWSGVHGKQVVIWPDNDAPGVKAAEIIHERLSVLENYSGDKVSIVDVKNLGLPEKWDLADKLPEHLSKENIKELVSIHDKDYCVKQIKEQAKEISLELEHKLEKLLDPRDELKALRKELQQFKHPRLNKDIIRDIATEHVFEATLKNNNMPLSEEQKVEIYQRLAHDIKDIAYEYEALSYEQIANDPDSFKRFYSKKGPNNKLLLQEIRQKIEYETRVREMGSDPRDRNMEKDFGKMLEQAHENHFVKEISKENKDIGQSVAEQIADYGLKHGMSSLTTKRLEIMHDIAKEEHQHLDKAISHGLDHHKELDIEHDHFKEMNRNLGRAFRDHMLHDHLHNDHNHHDHHIDHNHHQEEIANRLAHEALMHHLEEQHRIQHELTVTHTLKLHH</sequence>
<dbReference type="InterPro" id="IPR003593">
    <property type="entry name" value="AAA+_ATPase"/>
</dbReference>
<evidence type="ECO:0000256" key="4">
    <source>
        <dbReference type="ARBA" id="ARBA00022971"/>
    </source>
</evidence>
<keyword evidence="8" id="KW-1185">Reference proteome</keyword>
<dbReference type="EMBL" id="CP027845">
    <property type="protein sequence ID" value="AVP87955.1"/>
    <property type="molecule type" value="Genomic_DNA"/>
</dbReference>
<evidence type="ECO:0000313" key="7">
    <source>
        <dbReference type="EMBL" id="AVP87955.1"/>
    </source>
</evidence>
<dbReference type="SMART" id="SM00382">
    <property type="entry name" value="AAA"/>
    <property type="match status" value="1"/>
</dbReference>
<dbReference type="InterPro" id="IPR005053">
    <property type="entry name" value="MobA_MobL"/>
</dbReference>
<proteinExistence type="inferred from homology"/>
<dbReference type="Pfam" id="PF19898">
    <property type="entry name" value="DUF6371"/>
    <property type="match status" value="1"/>
</dbReference>
<keyword evidence="5" id="KW-0175">Coiled coil</keyword>
<dbReference type="Gene3D" id="2.30.30.940">
    <property type="match status" value="1"/>
</dbReference>
<comment type="similarity">
    <text evidence="1">Belongs to the MobA/MobL family.</text>
</comment>
<dbReference type="InterPro" id="IPR050534">
    <property type="entry name" value="Coronavir_polyprotein_1ab"/>
</dbReference>
<protein>
    <recommendedName>
        <fullName evidence="6">AAA+ ATPase domain-containing protein</fullName>
    </recommendedName>
</protein>
<organism evidence="7 8">
    <name type="scientific">Candidatus Phycorickettsia trachydisci</name>
    <dbReference type="NCBI Taxonomy" id="2115978"/>
    <lineage>
        <taxon>Bacteria</taxon>
        <taxon>Pseudomonadati</taxon>
        <taxon>Pseudomonadota</taxon>
        <taxon>Alphaproteobacteria</taxon>
        <taxon>Rickettsiales</taxon>
        <taxon>Rickettsiaceae</taxon>
        <taxon>Candidatus Phycorickettsia</taxon>
    </lineage>
</organism>
<evidence type="ECO:0000259" key="6">
    <source>
        <dbReference type="SMART" id="SM00382"/>
    </source>
</evidence>
<dbReference type="RefSeq" id="WP_106874788.1">
    <property type="nucleotide sequence ID" value="NZ_CP027845.1"/>
</dbReference>